<evidence type="ECO:0000259" key="2">
    <source>
        <dbReference type="SMART" id="SM00944"/>
    </source>
</evidence>
<evidence type="ECO:0000256" key="1">
    <source>
        <dbReference type="SAM" id="SignalP"/>
    </source>
</evidence>
<reference evidence="3" key="1">
    <citation type="submission" date="2020-11" db="EMBL/GenBank/DDBJ databases">
        <authorList>
            <consortium name="DOE Joint Genome Institute"/>
            <person name="Ahrendt S."/>
            <person name="Riley R."/>
            <person name="Andreopoulos W."/>
            <person name="Labutti K."/>
            <person name="Pangilinan J."/>
            <person name="Ruiz-Duenas F.J."/>
            <person name="Barrasa J.M."/>
            <person name="Sanchez-Garcia M."/>
            <person name="Camarero S."/>
            <person name="Miyauchi S."/>
            <person name="Serrano A."/>
            <person name="Linde D."/>
            <person name="Babiker R."/>
            <person name="Drula E."/>
            <person name="Ayuso-Fernandez I."/>
            <person name="Pacheco R."/>
            <person name="Padilla G."/>
            <person name="Ferreira P."/>
            <person name="Barriuso J."/>
            <person name="Kellner H."/>
            <person name="Castanera R."/>
            <person name="Alfaro M."/>
            <person name="Ramirez L."/>
            <person name="Pisabarro A.G."/>
            <person name="Kuo A."/>
            <person name="Tritt A."/>
            <person name="Lipzen A."/>
            <person name="He G."/>
            <person name="Yan M."/>
            <person name="Ng V."/>
            <person name="Cullen D."/>
            <person name="Martin F."/>
            <person name="Rosso M.-N."/>
            <person name="Henrissat B."/>
            <person name="Hibbett D."/>
            <person name="Martinez A.T."/>
            <person name="Grigoriev I.V."/>
        </authorList>
    </citation>
    <scope>NUCLEOTIDE SEQUENCE</scope>
    <source>
        <strain evidence="3">CIRM-BRFM 674</strain>
    </source>
</reference>
<dbReference type="GO" id="GO:0006508">
    <property type="term" value="P:proteolysis"/>
    <property type="evidence" value="ECO:0007669"/>
    <property type="project" value="TreeGrafter"/>
</dbReference>
<dbReference type="AlphaFoldDB" id="A0A9P5YTG5"/>
<evidence type="ECO:0000313" key="4">
    <source>
        <dbReference type="Proteomes" id="UP000807469"/>
    </source>
</evidence>
<comment type="caution">
    <text evidence="3">The sequence shown here is derived from an EMBL/GenBank/DDBJ whole genome shotgun (WGS) entry which is preliminary data.</text>
</comment>
<dbReference type="CDD" id="cd11377">
    <property type="entry name" value="Pro-peptidase_S53"/>
    <property type="match status" value="1"/>
</dbReference>
<dbReference type="PANTHER" id="PTHR14218:SF39">
    <property type="entry name" value="PEPTIDASE S53 DOMAIN-CONTAINING PROTEIN"/>
    <property type="match status" value="1"/>
</dbReference>
<feature type="domain" description="Peptidase S53 activation" evidence="2">
    <location>
        <begin position="36"/>
        <end position="180"/>
    </location>
</feature>
<dbReference type="InterPro" id="IPR050819">
    <property type="entry name" value="Tripeptidyl-peptidase_I"/>
</dbReference>
<sequence>MLYSIVIITFLIQICVSNASHSSTIIFRRKESVSDPQNWVKIGKPPANQTISLRISLPQPGFSTLERHISEVSDPTHLRYGMYLSKEDVESIVSPPLDSVNAVNLWLGDNGIKERDCHRSPAGDWVKITIPVAQAERLLNTTYYIWKHTVDGDVLVRTLEYSLPPTVYSHVTHIQPTMMFARLRCQALTLF</sequence>
<dbReference type="OrthoDB" id="409122at2759"/>
<accession>A0A9P5YTG5</accession>
<dbReference type="GO" id="GO:0008240">
    <property type="term" value="F:tripeptidyl-peptidase activity"/>
    <property type="evidence" value="ECO:0007669"/>
    <property type="project" value="TreeGrafter"/>
</dbReference>
<keyword evidence="1" id="KW-0732">Signal</keyword>
<dbReference type="Proteomes" id="UP000807469">
    <property type="component" value="Unassembled WGS sequence"/>
</dbReference>
<dbReference type="SUPFAM" id="SSF54897">
    <property type="entry name" value="Protease propeptides/inhibitors"/>
    <property type="match status" value="1"/>
</dbReference>
<dbReference type="Pfam" id="PF09286">
    <property type="entry name" value="Pro-kuma_activ"/>
    <property type="match status" value="1"/>
</dbReference>
<name>A0A9P5YTG5_9AGAR</name>
<evidence type="ECO:0000313" key="3">
    <source>
        <dbReference type="EMBL" id="KAF9475287.1"/>
    </source>
</evidence>
<dbReference type="EMBL" id="MU155339">
    <property type="protein sequence ID" value="KAF9475287.1"/>
    <property type="molecule type" value="Genomic_DNA"/>
</dbReference>
<dbReference type="GO" id="GO:0004175">
    <property type="term" value="F:endopeptidase activity"/>
    <property type="evidence" value="ECO:0007669"/>
    <property type="project" value="TreeGrafter"/>
</dbReference>
<keyword evidence="4" id="KW-1185">Reference proteome</keyword>
<dbReference type="InterPro" id="IPR015366">
    <property type="entry name" value="S53_propep"/>
</dbReference>
<gene>
    <name evidence="3" type="ORF">BDN70DRAFT_898297</name>
</gene>
<feature type="chain" id="PRO_5040116436" description="Peptidase S53 activation domain-containing protein" evidence="1">
    <location>
        <begin position="20"/>
        <end position="191"/>
    </location>
</feature>
<feature type="signal peptide" evidence="1">
    <location>
        <begin position="1"/>
        <end position="19"/>
    </location>
</feature>
<dbReference type="PANTHER" id="PTHR14218">
    <property type="entry name" value="PROTEASE S8 TRIPEPTIDYL PEPTIDASE I CLN2"/>
    <property type="match status" value="1"/>
</dbReference>
<proteinExistence type="predicted"/>
<protein>
    <recommendedName>
        <fullName evidence="2">Peptidase S53 activation domain-containing protein</fullName>
    </recommendedName>
</protein>
<dbReference type="SMART" id="SM00944">
    <property type="entry name" value="Pro-kuma_activ"/>
    <property type="match status" value="1"/>
</dbReference>
<organism evidence="3 4">
    <name type="scientific">Pholiota conissans</name>
    <dbReference type="NCBI Taxonomy" id="109636"/>
    <lineage>
        <taxon>Eukaryota</taxon>
        <taxon>Fungi</taxon>
        <taxon>Dikarya</taxon>
        <taxon>Basidiomycota</taxon>
        <taxon>Agaricomycotina</taxon>
        <taxon>Agaricomycetes</taxon>
        <taxon>Agaricomycetidae</taxon>
        <taxon>Agaricales</taxon>
        <taxon>Agaricineae</taxon>
        <taxon>Strophariaceae</taxon>
        <taxon>Pholiota</taxon>
    </lineage>
</organism>